<evidence type="ECO:0000313" key="3">
    <source>
        <dbReference type="EMBL" id="CAA2993566.1"/>
    </source>
</evidence>
<feature type="region of interest" description="Disordered" evidence="1">
    <location>
        <begin position="134"/>
        <end position="181"/>
    </location>
</feature>
<evidence type="ECO:0000259" key="2">
    <source>
        <dbReference type="PROSITE" id="PS51518"/>
    </source>
</evidence>
<dbReference type="OrthoDB" id="127285at2759"/>
<dbReference type="InterPro" id="IPR047287">
    <property type="entry name" value="Tudor_SGF29_rpt2"/>
</dbReference>
<dbReference type="CDD" id="cd20394">
    <property type="entry name" value="Tudor_SGF29_rpt2"/>
    <property type="match status" value="1"/>
</dbReference>
<dbReference type="PANTHER" id="PTHR47854">
    <property type="entry name" value="SURFEIT LOCUS PROTEIN 2 (SURF2)"/>
    <property type="match status" value="1"/>
</dbReference>
<reference evidence="3 4" key="1">
    <citation type="submission" date="2019-12" db="EMBL/GenBank/DDBJ databases">
        <authorList>
            <person name="Alioto T."/>
            <person name="Alioto T."/>
            <person name="Gomez Garrido J."/>
        </authorList>
    </citation>
    <scope>NUCLEOTIDE SEQUENCE [LARGE SCALE GENOMIC DNA]</scope>
</reference>
<dbReference type="Proteomes" id="UP000594638">
    <property type="component" value="Unassembled WGS sequence"/>
</dbReference>
<evidence type="ECO:0000313" key="4">
    <source>
        <dbReference type="Proteomes" id="UP000594638"/>
    </source>
</evidence>
<comment type="caution">
    <text evidence="3">The sequence shown here is derived from an EMBL/GenBank/DDBJ whole genome shotgun (WGS) entry which is preliminary data.</text>
</comment>
<dbReference type="Pfam" id="PF07039">
    <property type="entry name" value="SGF29_Tudor"/>
    <property type="match status" value="1"/>
</dbReference>
<gene>
    <name evidence="3" type="ORF">OLEA9_A048694</name>
</gene>
<evidence type="ECO:0000256" key="1">
    <source>
        <dbReference type="SAM" id="MobiDB-lite"/>
    </source>
</evidence>
<dbReference type="InterPro" id="IPR010750">
    <property type="entry name" value="SGF29_tudor-like_dom"/>
</dbReference>
<dbReference type="Pfam" id="PF05477">
    <property type="entry name" value="SURF2"/>
    <property type="match status" value="1"/>
</dbReference>
<feature type="compositionally biased region" description="Acidic residues" evidence="1">
    <location>
        <begin position="206"/>
        <end position="216"/>
    </location>
</feature>
<name>A0A8S0SKF5_OLEEU</name>
<dbReference type="Gramene" id="OE9A048694T2">
    <property type="protein sequence ID" value="OE9A048694C2"/>
    <property type="gene ID" value="OE9A048694"/>
</dbReference>
<sequence>MRTESPMGKKEGGESKEEENSTVTKVMESHNLMGSPSFKPLDNGLFKCVETGHELPAHVQGSYAQSKHGRLGLIDPAIAKNKPNLNMFLEDPLSRSKLKCKLTGVTINKTEGHKWKHINGRRFLNMIEKMEVEKEMSNGTVEKHGDEKEEEKNKNKDDGLKTKKQEENGKVTAEEEDSMGTVVDLEEENEFWMPPVGDRWDHDGVGEAENDNTGEEEGNKQKKKRMKADSDASRLSPSLLNILDSLANLKGEQVAARVSQEGAEKDEWFIVKVIHVEKETRKFEVLYEESGDDEESSVQIKYKLPMSHIIQFPKRSDLTNGQDFPPGSHVLAVYPETTALFKATVVQTRKRKTDDYVLEFDDDDDGEGSFPLRLVPFNRVVPLLEGHRQ</sequence>
<feature type="region of interest" description="Disordered" evidence="1">
    <location>
        <begin position="1"/>
        <end position="26"/>
    </location>
</feature>
<dbReference type="Gene3D" id="2.30.30.140">
    <property type="match status" value="2"/>
</dbReference>
<dbReference type="EMBL" id="CACTIH010005452">
    <property type="protein sequence ID" value="CAA2993566.1"/>
    <property type="molecule type" value="Genomic_DNA"/>
</dbReference>
<proteinExistence type="predicted"/>
<organism evidence="3 4">
    <name type="scientific">Olea europaea subsp. europaea</name>
    <dbReference type="NCBI Taxonomy" id="158383"/>
    <lineage>
        <taxon>Eukaryota</taxon>
        <taxon>Viridiplantae</taxon>
        <taxon>Streptophyta</taxon>
        <taxon>Embryophyta</taxon>
        <taxon>Tracheophyta</taxon>
        <taxon>Spermatophyta</taxon>
        <taxon>Magnoliopsida</taxon>
        <taxon>eudicotyledons</taxon>
        <taxon>Gunneridae</taxon>
        <taxon>Pentapetalae</taxon>
        <taxon>asterids</taxon>
        <taxon>lamiids</taxon>
        <taxon>Lamiales</taxon>
        <taxon>Oleaceae</taxon>
        <taxon>Oleeae</taxon>
        <taxon>Olea</taxon>
    </lineage>
</organism>
<feature type="region of interest" description="Disordered" evidence="1">
    <location>
        <begin position="193"/>
        <end position="234"/>
    </location>
</feature>
<dbReference type="PROSITE" id="PS51518">
    <property type="entry name" value="SGF29_C"/>
    <property type="match status" value="1"/>
</dbReference>
<protein>
    <recommendedName>
        <fullName evidence="2">SGF29 C-terminal domain-containing protein</fullName>
    </recommendedName>
</protein>
<dbReference type="InterPro" id="IPR008833">
    <property type="entry name" value="Surf2"/>
</dbReference>
<dbReference type="InterPro" id="IPR047288">
    <property type="entry name" value="Tudor_SGF29_rpt1"/>
</dbReference>
<feature type="compositionally biased region" description="Basic and acidic residues" evidence="1">
    <location>
        <begin position="134"/>
        <end position="173"/>
    </location>
</feature>
<keyword evidence="4" id="KW-1185">Reference proteome</keyword>
<dbReference type="AlphaFoldDB" id="A0A8S0SKF5"/>
<accession>A0A8S0SKF5</accession>
<feature type="domain" description="SGF29 C-terminal" evidence="2">
    <location>
        <begin position="244"/>
        <end position="389"/>
    </location>
</feature>
<feature type="compositionally biased region" description="Basic and acidic residues" evidence="1">
    <location>
        <begin position="1"/>
        <end position="19"/>
    </location>
</feature>
<dbReference type="PANTHER" id="PTHR47854:SF1">
    <property type="entry name" value="SURFEIT LOCUS PROTEIN 2 (SURF2)"/>
    <property type="match status" value="1"/>
</dbReference>
<dbReference type="CDD" id="cd20393">
    <property type="entry name" value="Tudor_SGF29_rpt1"/>
    <property type="match status" value="1"/>
</dbReference>
<dbReference type="FunFam" id="2.30.30.140:FF:000061">
    <property type="entry name" value="SAGA-associated factor 29 isoform X6"/>
    <property type="match status" value="1"/>
</dbReference>